<protein>
    <submittedName>
        <fullName evidence="2">Uncharacterized protein</fullName>
    </submittedName>
</protein>
<sequence length="685" mass="74884">MSNGKPKVEIPAWQRAAQTKPTPADDPVYSQPQNAESQPTEAADADLKDVEVSGEGSAGDAEQEAQNEPVSTASQAEDVTKHRHIFQSEDFDIFKQRQQPPAQPRPQQEQRPAAPPIITYPEFLVEAHKPPPLITPTRVLNTLYAAGGLATILYAASKYIINPMVDNLSEARHEFLTHSQSKVDVLNERLSNLVSKQPGTKVASSEVEDDTDSEISDPTELYHRDMGTQTEAPPEPKSLIVENGEKDHVEWATNGLKIIESHINEMADASDKSGEAHKDRLEKMNNLRHYLDQLIYGTAGGPLWTEDAIKNAYGNGINGTDGKKEDDAIEELKKEIRGVKGVLLSAKRFPPVGMSSVEHRRASSSMSKQDVPAEVDRSSARKESNSTGIQHDAPPAFDQDLRRTAMAGTESYMMFVDDASGCDSPSSPAGSLPPPTYREANASSSKSNSTSQQLHDNERQGSLPHVVQFFNGNGITSKARLVSLTSENDGTTTSKEYRLVASLHKTSPSIIKLYSGTDTSHSNCLGTVNFPPTDNSFQIFTTGLVGSSDREAKLIQARARVGRPHPTSYTFTVPGTFDTGAKSRSGTRELVWTRIPNGYTLADTTYHTRIAKWTLVQGEKHNVELRWQPGHPRDQLEEVVVVLSFIGSMSRLKLKGKDMSGMPNSGRWGAFWFMAVLGTAGVGGL</sequence>
<proteinExistence type="predicted"/>
<feature type="compositionally biased region" description="Acidic residues" evidence="1">
    <location>
        <begin position="206"/>
        <end position="217"/>
    </location>
</feature>
<gene>
    <name evidence="2" type="ORF">CERZMDRAFT_117580</name>
</gene>
<feature type="compositionally biased region" description="Polar residues" evidence="1">
    <location>
        <begin position="30"/>
        <end position="40"/>
    </location>
</feature>
<dbReference type="EMBL" id="ML992672">
    <property type="protein sequence ID" value="KAF2212916.1"/>
    <property type="molecule type" value="Genomic_DNA"/>
</dbReference>
<name>A0A6A6FHH5_9PEZI</name>
<keyword evidence="3" id="KW-1185">Reference proteome</keyword>
<feature type="compositionally biased region" description="Low complexity" evidence="1">
    <location>
        <begin position="440"/>
        <end position="451"/>
    </location>
</feature>
<dbReference type="OrthoDB" id="441517at2759"/>
<feature type="region of interest" description="Disordered" evidence="1">
    <location>
        <begin position="1"/>
        <end position="79"/>
    </location>
</feature>
<feature type="region of interest" description="Disordered" evidence="1">
    <location>
        <begin position="354"/>
        <end position="399"/>
    </location>
</feature>
<accession>A0A6A6FHH5</accession>
<reference evidence="2" key="1">
    <citation type="journal article" date="2020" name="Stud. Mycol.">
        <title>101 Dothideomycetes genomes: a test case for predicting lifestyles and emergence of pathogens.</title>
        <authorList>
            <person name="Haridas S."/>
            <person name="Albert R."/>
            <person name="Binder M."/>
            <person name="Bloem J."/>
            <person name="Labutti K."/>
            <person name="Salamov A."/>
            <person name="Andreopoulos B."/>
            <person name="Baker S."/>
            <person name="Barry K."/>
            <person name="Bills G."/>
            <person name="Bluhm B."/>
            <person name="Cannon C."/>
            <person name="Castanera R."/>
            <person name="Culley D."/>
            <person name="Daum C."/>
            <person name="Ezra D."/>
            <person name="Gonzalez J."/>
            <person name="Henrissat B."/>
            <person name="Kuo A."/>
            <person name="Liang C."/>
            <person name="Lipzen A."/>
            <person name="Lutzoni F."/>
            <person name="Magnuson J."/>
            <person name="Mondo S."/>
            <person name="Nolan M."/>
            <person name="Ohm R."/>
            <person name="Pangilinan J."/>
            <person name="Park H.-J."/>
            <person name="Ramirez L."/>
            <person name="Alfaro M."/>
            <person name="Sun H."/>
            <person name="Tritt A."/>
            <person name="Yoshinaga Y."/>
            <person name="Zwiers L.-H."/>
            <person name="Turgeon B."/>
            <person name="Goodwin S."/>
            <person name="Spatafora J."/>
            <person name="Crous P."/>
            <person name="Grigoriev I."/>
        </authorList>
    </citation>
    <scope>NUCLEOTIDE SEQUENCE</scope>
    <source>
        <strain evidence="2">SCOH1-5</strain>
    </source>
</reference>
<feature type="region of interest" description="Disordered" evidence="1">
    <location>
        <begin position="418"/>
        <end position="458"/>
    </location>
</feature>
<dbReference type="AlphaFoldDB" id="A0A6A6FHH5"/>
<evidence type="ECO:0000313" key="2">
    <source>
        <dbReference type="EMBL" id="KAF2212916.1"/>
    </source>
</evidence>
<dbReference type="Proteomes" id="UP000799539">
    <property type="component" value="Unassembled WGS sequence"/>
</dbReference>
<feature type="region of interest" description="Disordered" evidence="1">
    <location>
        <begin position="196"/>
        <end position="218"/>
    </location>
</feature>
<feature type="compositionally biased region" description="Basic and acidic residues" evidence="1">
    <location>
        <begin position="374"/>
        <end position="384"/>
    </location>
</feature>
<evidence type="ECO:0000313" key="3">
    <source>
        <dbReference type="Proteomes" id="UP000799539"/>
    </source>
</evidence>
<organism evidence="2 3">
    <name type="scientific">Cercospora zeae-maydis SCOH1-5</name>
    <dbReference type="NCBI Taxonomy" id="717836"/>
    <lineage>
        <taxon>Eukaryota</taxon>
        <taxon>Fungi</taxon>
        <taxon>Dikarya</taxon>
        <taxon>Ascomycota</taxon>
        <taxon>Pezizomycotina</taxon>
        <taxon>Dothideomycetes</taxon>
        <taxon>Dothideomycetidae</taxon>
        <taxon>Mycosphaerellales</taxon>
        <taxon>Mycosphaerellaceae</taxon>
        <taxon>Cercospora</taxon>
    </lineage>
</organism>
<feature type="compositionally biased region" description="Polar residues" evidence="1">
    <location>
        <begin position="64"/>
        <end position="77"/>
    </location>
</feature>
<evidence type="ECO:0000256" key="1">
    <source>
        <dbReference type="SAM" id="MobiDB-lite"/>
    </source>
</evidence>